<comment type="caution">
    <text evidence="3">The sequence shown here is derived from an EMBL/GenBank/DDBJ whole genome shotgun (WGS) entry which is preliminary data.</text>
</comment>
<dbReference type="Pfam" id="PF00128">
    <property type="entry name" value="Alpha-amylase"/>
    <property type="match status" value="1"/>
</dbReference>
<sequence length="535" mass="62484">MEETQEQKYLWWHEGIIYQIYPRSFQDSDNDGVGDLKGIISRLDYLKWMGITAVWISPIYPSPMADFGYDIADYRGIHPLFGTMEDFDELLNEVHQRGMKLILDLVPNHTSNQHPWFLESRSSKDNPKRDWYIWEDPKEDGSEPNNWLSVFGGSGWEWDEQTQQYYYHAFLVEQPDLNWRNPEVQQAMFDVMRFWLDKGVDGFRVDVMWHMIKDKHLRDNPPNPDYQEHMATYEKLVPAYSTDQPEIHEIVAKMRAVMDEYEERMMIGEIYLPVHRLVTYYGTDNNGAHLPFNFMLVNQDWNASTLSLHINEYEGALPPGGWPNWVIGNHDQPRITSRVGYSQAKVAAMLLLTLRGTPTMYYGDEIGMRDVPIPLDEVQDPQGLNMPDKDLSRDPARTPMQWDGSENAGFSEAKPWLRLPDNFRRVNVDVQREDPYSMLSFYRRLIQLRQQEPALHVGYYVPAPTKGTIISFQRIHKEQKFLVLLNLSHRPSLFRPEHASYAGKIVLATDPEREGRQVEKNISLSGDEGIIVRLN</sequence>
<comment type="similarity">
    <text evidence="1">Belongs to the glycosyl hydrolase 13 family.</text>
</comment>
<reference evidence="4" key="1">
    <citation type="journal article" date="2019" name="Int. J. Syst. Evol. Microbiol.">
        <title>The Global Catalogue of Microorganisms (GCM) 10K type strain sequencing project: providing services to taxonomists for standard genome sequencing and annotation.</title>
        <authorList>
            <consortium name="The Broad Institute Genomics Platform"/>
            <consortium name="The Broad Institute Genome Sequencing Center for Infectious Disease"/>
            <person name="Wu L."/>
            <person name="Ma J."/>
        </authorList>
    </citation>
    <scope>NUCLEOTIDE SEQUENCE [LARGE SCALE GENOMIC DNA]</scope>
    <source>
        <strain evidence="4">JCM 17926</strain>
    </source>
</reference>
<dbReference type="Gene3D" id="3.90.400.10">
    <property type="entry name" value="Oligo-1,6-glucosidase, Domain 2"/>
    <property type="match status" value="1"/>
</dbReference>
<dbReference type="InterPro" id="IPR045857">
    <property type="entry name" value="O16G_dom_2"/>
</dbReference>
<dbReference type="PANTHER" id="PTHR10357">
    <property type="entry name" value="ALPHA-AMYLASE FAMILY MEMBER"/>
    <property type="match status" value="1"/>
</dbReference>
<evidence type="ECO:0000259" key="2">
    <source>
        <dbReference type="SMART" id="SM00642"/>
    </source>
</evidence>
<evidence type="ECO:0000256" key="1">
    <source>
        <dbReference type="ARBA" id="ARBA00008061"/>
    </source>
</evidence>
<evidence type="ECO:0000313" key="4">
    <source>
        <dbReference type="Proteomes" id="UP001500552"/>
    </source>
</evidence>
<dbReference type="Gene3D" id="3.20.20.80">
    <property type="entry name" value="Glycosidases"/>
    <property type="match status" value="2"/>
</dbReference>
<keyword evidence="4" id="KW-1185">Reference proteome</keyword>
<evidence type="ECO:0000313" key="3">
    <source>
        <dbReference type="EMBL" id="GAA4427875.1"/>
    </source>
</evidence>
<dbReference type="PANTHER" id="PTHR10357:SF179">
    <property type="entry name" value="NEUTRAL AND BASIC AMINO ACID TRANSPORT PROTEIN RBAT"/>
    <property type="match status" value="1"/>
</dbReference>
<keyword evidence="3" id="KW-0378">Hydrolase</keyword>
<dbReference type="SMART" id="SM00642">
    <property type="entry name" value="Aamy"/>
    <property type="match status" value="1"/>
</dbReference>
<feature type="domain" description="Glycosyl hydrolase family 13 catalytic" evidence="2">
    <location>
        <begin position="19"/>
        <end position="397"/>
    </location>
</feature>
<protein>
    <submittedName>
        <fullName evidence="3">Alpha-amylase family glycosyl hydrolase</fullName>
    </submittedName>
</protein>
<dbReference type="GO" id="GO:0016787">
    <property type="term" value="F:hydrolase activity"/>
    <property type="evidence" value="ECO:0007669"/>
    <property type="project" value="UniProtKB-KW"/>
</dbReference>
<dbReference type="RefSeq" id="WP_345157460.1">
    <property type="nucleotide sequence ID" value="NZ_BAABHC010000004.1"/>
</dbReference>
<proteinExistence type="inferred from homology"/>
<name>A0ABP8LDZ7_9BACT</name>
<dbReference type="SUPFAM" id="SSF51445">
    <property type="entry name" value="(Trans)glycosidases"/>
    <property type="match status" value="1"/>
</dbReference>
<accession>A0ABP8LDZ7</accession>
<gene>
    <name evidence="3" type="ORF">GCM10023188_11480</name>
</gene>
<dbReference type="CDD" id="cd11331">
    <property type="entry name" value="AmyAc_OligoGlu_like"/>
    <property type="match status" value="1"/>
</dbReference>
<dbReference type="Proteomes" id="UP001500552">
    <property type="component" value="Unassembled WGS sequence"/>
</dbReference>
<dbReference type="EMBL" id="BAABHC010000004">
    <property type="protein sequence ID" value="GAA4427875.1"/>
    <property type="molecule type" value="Genomic_DNA"/>
</dbReference>
<organism evidence="3 4">
    <name type="scientific">Pontibacter saemangeumensis</name>
    <dbReference type="NCBI Taxonomy" id="1084525"/>
    <lineage>
        <taxon>Bacteria</taxon>
        <taxon>Pseudomonadati</taxon>
        <taxon>Bacteroidota</taxon>
        <taxon>Cytophagia</taxon>
        <taxon>Cytophagales</taxon>
        <taxon>Hymenobacteraceae</taxon>
        <taxon>Pontibacter</taxon>
    </lineage>
</organism>
<dbReference type="InterPro" id="IPR006047">
    <property type="entry name" value="GH13_cat_dom"/>
</dbReference>
<dbReference type="InterPro" id="IPR017853">
    <property type="entry name" value="GH"/>
</dbReference>